<dbReference type="EMBL" id="MJGC01000099">
    <property type="protein sequence ID" value="OEJ73198.1"/>
    <property type="molecule type" value="Genomic_DNA"/>
</dbReference>
<dbReference type="STRING" id="1781255.BH720_21740"/>
<evidence type="ECO:0000259" key="1">
    <source>
        <dbReference type="Pfam" id="PF18648"/>
    </source>
</evidence>
<evidence type="ECO:0000313" key="2">
    <source>
        <dbReference type="EMBL" id="OEJ73198.1"/>
    </source>
</evidence>
<protein>
    <recommendedName>
        <fullName evidence="1">Tse2 ADP-ribosyltransferase toxin domain-containing protein</fullName>
    </recommendedName>
</protein>
<gene>
    <name evidence="2" type="ORF">BH720_21740</name>
</gene>
<sequence>MSVSLSIEGLPPFRKPSKFGGTSRDALWQIDDSKITGDLQAIQDSSTHVSIQPSATMSLARYEAALASTQNDWERVE</sequence>
<organism evidence="2">
    <name type="scientific">Desertifilum tharense IPPAS B-1220</name>
    <dbReference type="NCBI Taxonomy" id="1781255"/>
    <lineage>
        <taxon>Bacteria</taxon>
        <taxon>Bacillati</taxon>
        <taxon>Cyanobacteriota</taxon>
        <taxon>Cyanophyceae</taxon>
        <taxon>Desertifilales</taxon>
        <taxon>Desertifilaceae</taxon>
        <taxon>Desertifilum</taxon>
    </lineage>
</organism>
<dbReference type="AlphaFoldDB" id="A0A1E5QEZ7"/>
<proteinExistence type="predicted"/>
<reference evidence="2" key="1">
    <citation type="submission" date="2016-09" db="EMBL/GenBank/DDBJ databases">
        <title>Draft genome of thermotolerant cyanobacterium Desertifilum sp. strain IPPAS B-1220.</title>
        <authorList>
            <person name="Sinetova M.A."/>
            <person name="Bolakhan K."/>
            <person name="Zayadan B.K."/>
            <person name="Mironov K.S."/>
            <person name="Ustinova V."/>
            <person name="Kupriyanova E.V."/>
            <person name="Sidorov R.A."/>
            <person name="Skrypnik A.N."/>
            <person name="Gogoleva N.E."/>
            <person name="Gogolev Y.V."/>
            <person name="Los D.A."/>
        </authorList>
    </citation>
    <scope>NUCLEOTIDE SEQUENCE [LARGE SCALE GENOMIC DNA]</scope>
    <source>
        <strain evidence="2">IPPAS B-1220</strain>
    </source>
</reference>
<name>A0A1E5QEZ7_9CYAN</name>
<dbReference type="Pfam" id="PF18648">
    <property type="entry name" value="ADPRTs_Tse2"/>
    <property type="match status" value="1"/>
</dbReference>
<dbReference type="InterPro" id="IPR041018">
    <property type="entry name" value="ADPRTs_Tse2"/>
</dbReference>
<comment type="caution">
    <text evidence="2">The sequence shown here is derived from an EMBL/GenBank/DDBJ whole genome shotgun (WGS) entry which is preliminary data.</text>
</comment>
<accession>A0A1E5QEZ7</accession>
<feature type="domain" description="Tse2 ADP-ribosyltransferase toxin" evidence="1">
    <location>
        <begin position="11"/>
        <end position="73"/>
    </location>
</feature>